<feature type="compositionally biased region" description="Polar residues" evidence="1">
    <location>
        <begin position="4074"/>
        <end position="4089"/>
    </location>
</feature>
<organism evidence="5 6">
    <name type="scientific">Roseimaritima ulvae</name>
    <dbReference type="NCBI Taxonomy" id="980254"/>
    <lineage>
        <taxon>Bacteria</taxon>
        <taxon>Pseudomonadati</taxon>
        <taxon>Planctomycetota</taxon>
        <taxon>Planctomycetia</taxon>
        <taxon>Pirellulales</taxon>
        <taxon>Pirellulaceae</taxon>
        <taxon>Roseimaritima</taxon>
    </lineage>
</organism>
<evidence type="ECO:0000259" key="2">
    <source>
        <dbReference type="Pfam" id="PF04151"/>
    </source>
</evidence>
<gene>
    <name evidence="5" type="ORF">UC8_08740</name>
</gene>
<dbReference type="KEGG" id="rul:UC8_08740"/>
<feature type="region of interest" description="Disordered" evidence="1">
    <location>
        <begin position="4074"/>
        <end position="4093"/>
    </location>
</feature>
<dbReference type="Pfam" id="PF20009">
    <property type="entry name" value="GEVED"/>
    <property type="match status" value="1"/>
</dbReference>
<dbReference type="InterPro" id="IPR002105">
    <property type="entry name" value="Dockerin_1_rpt"/>
</dbReference>
<dbReference type="Gene3D" id="2.60.40.3440">
    <property type="match status" value="1"/>
</dbReference>
<reference evidence="5 6" key="1">
    <citation type="submission" date="2019-08" db="EMBL/GenBank/DDBJ databases">
        <title>Deep-cultivation of Planctomycetes and their phenomic and genomic characterization uncovers novel biology.</title>
        <authorList>
            <person name="Wiegand S."/>
            <person name="Jogler M."/>
            <person name="Boedeker C."/>
            <person name="Pinto D."/>
            <person name="Vollmers J."/>
            <person name="Rivas-Marin E."/>
            <person name="Kohn T."/>
            <person name="Peeters S.H."/>
            <person name="Heuer A."/>
            <person name="Rast P."/>
            <person name="Oberbeckmann S."/>
            <person name="Bunk B."/>
            <person name="Jeske O."/>
            <person name="Meyerdierks A."/>
            <person name="Storesund J.E."/>
            <person name="Kallscheuer N."/>
            <person name="Luecker S."/>
            <person name="Lage O.M."/>
            <person name="Pohl T."/>
            <person name="Merkel B.J."/>
            <person name="Hornburger P."/>
            <person name="Mueller R.-W."/>
            <person name="Bruemmer F."/>
            <person name="Labrenz M."/>
            <person name="Spormann A.M."/>
            <person name="Op den Camp H."/>
            <person name="Overmann J."/>
            <person name="Amann R."/>
            <person name="Jetten M.S.M."/>
            <person name="Mascher T."/>
            <person name="Medema M.H."/>
            <person name="Devos D.P."/>
            <person name="Kaster A.-K."/>
            <person name="Ovreas L."/>
            <person name="Rohde M."/>
            <person name="Galperin M.Y."/>
            <person name="Jogler C."/>
        </authorList>
    </citation>
    <scope>NUCLEOTIDE SEQUENCE [LARGE SCALE GENOMIC DNA]</scope>
    <source>
        <strain evidence="5 6">UC8</strain>
    </source>
</reference>
<name>A0A5B9QPG3_9BACT</name>
<evidence type="ECO:0000259" key="3">
    <source>
        <dbReference type="Pfam" id="PF17803"/>
    </source>
</evidence>
<dbReference type="InterPro" id="IPR045474">
    <property type="entry name" value="GEVED"/>
</dbReference>
<evidence type="ECO:0000313" key="5">
    <source>
        <dbReference type="EMBL" id="QEG38916.1"/>
    </source>
</evidence>
<dbReference type="GO" id="GO:0004553">
    <property type="term" value="F:hydrolase activity, hydrolyzing O-glycosyl compounds"/>
    <property type="evidence" value="ECO:0007669"/>
    <property type="project" value="InterPro"/>
</dbReference>
<dbReference type="InterPro" id="IPR049804">
    <property type="entry name" value="Choice_anch_L"/>
</dbReference>
<keyword evidence="6" id="KW-1185">Reference proteome</keyword>
<feature type="compositionally biased region" description="Polar residues" evidence="1">
    <location>
        <begin position="1980"/>
        <end position="1989"/>
    </location>
</feature>
<dbReference type="Gene3D" id="2.60.120.380">
    <property type="match status" value="2"/>
</dbReference>
<sequence length="6091" mass="640447">MASRKRQRSLLTSLRSSSKKGASRDSRRRNLVETLEQRQLLAGPQLIGIQPNEGDLIIDGTVRDVSPRLLTFRFDEDQVISSATTDAIRITRAGDDGALGTADDLDVSLPDGSVVVNSDALNEVLVRFPNALPDDKYRIEVFGFDDPGRGIVGLRNTDAAGGLGELLVPSQAGARKEQVDFELRLGALVEAVVPQPVVRLDDGTLQQNRDQIVVYFNEDELFVENDAAGNPTMRSVENPRFYQLLYTRDTVRTTDDDIYFPTNVDYDAESHTATLTFQDDISELTSLSNLMNNPANPTNETYGAASISGGTFRLRVGTAVDDRAELIIQPTNLAVVASASSDLLTRDAAQVKFISRLAGEAGNGITVRFERNTGTVTTARVENDRDVVVSLAPGADVAAVRDAMLASGEANALLQVSISGSVTAAVGEGIEFLPALQVAAVGDTFQSAFDVGTFGQSSATLTSLIVSESIDPQPYLLELLGGNDDPGHRELDESAGSGLRQHLSDLFTPDITAGITTIPYNFQTIYAVDSNGVEATNSISPVQKARVREALGLYAAEIGVQFTETANEGITFAVGDLNKLTGPNVVITAGFGIGVRRDPTFATSAVVLNSQIPFLNQYGESFFRTVALGIGDVLGLEQTGELPDTTLSTRSIEFINSSINQNLLNLTGDSLLPAGDYPGTDTELLSDRPFEPIFPGDYDILHAKYLYNPDSIDVDLYRFEVDLGDDDKVGLLTAETFAERQADSSLLDTTLTLYQQQQATVVTDFEVGTDLSVEFEAVSPALLGNRTQIEFAQVDRISGDVSIGIVPTSENSFRVEIPRQNPNTGLPVVTVGSILDAINNDPFAASLVTGRIVKGDASTDVGGLSLNFNPLVLTGGDLIELSRNDDYFSEDSRIRTSLGNGVYYVGVAASGNDLYDPTIPDSGFGGRSQGKYDLQLVFEAQVDEVDVIRDLDSGREGVPGVALDGDGDGVPGGVYNYWFQSRPLQRQLEFTAGGDGITPLSTVRVQGGQGVERVYQFVPQGSTGDPRYTTVSYRLDDSPAVLAVKLSQAINTNTGSTGVQANSNGTLLTLNNEREIDLSANFVGVDVHGKTIFVDKLAGPNADGTTARPFNNISSPDVANAFGSSEPGDIVRIVGNGGSDQSLTTEADNFAYEFGFAETAGVILEDGEAMEVPAGVTTMIDAGAVFRFRNSRISVGSSDLLVDRSGGAVQVLGTPRLLSDGASLTVPTAATGASLDGTRFSVTSNGTTSIFQFSTDPNRVTSDQLIVVAADADSEAIAAAIAAVVGSTSTDFVTTTTGSQTRIGSLRGLTPVVDPLNSTLTVEVDVVTVSDDGSVIFTSTRDRTAGQALPTNAPAAAPGDWGGLVFRSDFDDAQGRLNLEDEGIFLQYVNHADIRYGGGSNVKVGGFQQTVNPIQIIDTRPTVTFNQITRSAGAAMSAAPNSFEETSYQAPRYQQAGVFTSDYDRVGPDIHFNELVNNSFNALFIRVDTLLGSEPRQLTLSGRLDDTDVVHVLAENLTLAGTPGGPITDGIKPTVDLVNAGSRDGGTLTPGDYVYRVTFVDANGFESLASDATNVFTVAAGDNAIQLSNLPPTTEGYQFRRIYRASLSGPNPADFFLVKEIDASSGTFFDDGQTTEGLLDINRTGTRGRLDASLVFDPGLVTKLIGSRIELGQGAQILAEGLPGQEVVFTSVSDDRFGFGGTFDTNNNGNPADDAQAGDWGGIYVGPTAHVSLDNAVVAYGGGLTRIEGSFKAFNAIELQQGTGRITNTVFAENANGLGGQGPTGRFGRLANTPATIFVRGSQPTIVGNTFINNTGSVIDIDANSLVADLVSDTGRQTGAIDRLSTLDDNHGPLVRSNRYDNNGINGMEIRGATLTVESIWDDTDIVHVVYDPILVDNMHSAGGLRLQSRPDESLVVKFNGSGTPYAAEPGTGLTAQGTPLDIRDRVGGTLHVIGQPGFPVVLTSLKDDTIGAGVKPDGSRQTDTNNDDLASRPEANDWRGILLDEYSNDRNVETVLELESSLVESRGTNGTVGTAQVLGDLAPNFYSTDEFLRLGFTVDGYLASPSDVDVYNFTGEAGTVVWFDIDKTTHSLDTVIELLDSNGNVLARSDNSTGEVTDPSGIVIESALVEGRVGPLARGDEAFANLGVEGLYKEYGTTNIRDAGFRVALPGVAGSRSAYSFRIRSASVRPDDVAGGTTHGAYTVQLRLREDQEFGGSVIRYADIRYANHGIHMRGVMQNSPLLGDAQENEGVDAFESSNDSIVFNSSATGQRPQYLGNLLETDDVSLSVGGSLSSSSDVDFYKFYVDHTDLPDEFNPLQHFSTVFDVDYADGLARPDTSLAVFWDPDGEADGFFNRDRARLVLWSEDGNIAEDQTSPLGPDTAEIFDRGSLGTGDPFIGPMAVPATGVYYVAVVSDSQTPSELVQNPTVRLDPIPSVARIADDQIDTTGAHTADAPAVPILIPRTNLPVDWQIGTQRSSNPGHGDPQQFDNTDSSTDPGAIILTEFERNDPQQFRAQSLETFGGWNLRYDGDVGNTFRNTSLEYPWIRVRGTGDDTIDAYSFEVTTTGTVIIDVDEVSNGFTQVDETEPVLPVDLRLVLVDSTGAIVATDNGVPTFVGQGGSDSSRDPYIEVQLDPGTYTFAVGQLDLSINDVDTFTGTGVPDGTLYSVNVSVEGHDFVAGSDVNQALHFTPTAAGTSTFETNAFNLGNYTAQDEPYLYFNYYLDSFAGTSLEVNAVTDAGTFPLPFNFQTNFLGSFRQARISLADVVGQDNIRLQFVATASTGVPPGTLFPPLSLDDFVIGFAERGERVANASPGQDGFSFTTSTSSILQGEYQLEIRQGAKYSTSQNPDPQQVLTSTFDTNARLAPESVTLIAPEGRQLRDGDFFEIGDGANTVRFEFNSVGSVQLGSLPIPFTDTDPDYVVAQAIRNAINGPNVQAILNLEASSSGGIDNGASRDNRIDLVGPAEADFVTYSPQNISVSSLNDAIALADVVTGSGITRLGNEVVSAGNGLGTFDQGGFSIGLDSGLVLSTGVLDFIAGPNTSETTTGTASGIGDADLDLATGIVSADSASLAYDFELAGSTPSHIYLQAVFASEEYINDATTPVDKVAVLVTDTVSGDVMNLAVTAAVDPVDSTSIAPGSQLYNNNSPSQGGEFLNEFGMDGFSQVLTFSSEVTDAGAVMLQPGRRYNIKFVIGDGNSNSIDSALFVGRESLSTTAPADANRAADPATGRVTFQALVQDSFGDRNVSRVQSQIIIDSSTVSHSQAYGIWSEPATRKIDPTDALYDNELLGSQTFRNDFIQTARLGNTGMGAVRNLPTLNDSVVGGLAPGPFIVNNIVDDAQLAGINIQGEMRPWVIDPFSSILDPDSVTVPAGSCFVHHVGDCVSDGALITIDSGRTRVVFEFENIQSGPGGGGDGVNDGHIPIYYRPEAGIQKNQRLYGYNKHELLLSIREAILSSPLVQNDMVQLVDPVIANNVSISSPLDLVTSSFGTFVNTNFQEPALYLYGATSVFYTPGLPIDAYQSAVHEGVQPFARLVNNTIVGRDGTLSTVSGSATDESNDTIDTAVTTNMGVSHTPDLYTTTGMIGDNTVLSPNQDVDFFKVDLDVGDRLRVDVDTNGSVDTVLRVFNSSGQVVTFHDDFGNPLTLSNNAAAPGETVGVDPYVDYTATAQDTYYVAISAAGNNSYDSLSLGQRLPGAGTGAYDLSIEVLAPRQFLIDAQPGSAYSSGDTFVVYQIPDLPTGLQAAVAPGDNAVVFEFVLGGGNGSAGTIPINFDTDYTAADMALAIGAAINGVGGARLPNHAGTDLPDGRDGPIDPVTAQVLGGTAADDEFLVNFTLRPHHAGNNATAPETIGSDSRSGYGFDDVDTGALSATSSGQGETEHYVIVKRAAQIDSNGSIRLDPVAGRNNDQLIPEAGIIAMQGASPTLLNNVIINTNGAVINEETRLNGFGSDRGSDLHTKKGQMIVGGSVFQATESENLLFRTIPRYNANRDIGIEDGPTNTNTPTDDFNIVLNVGADSLVNPLGGDFLPVSGSLIIDSAIDSLPERSAFATLKQALGIAVSPVLAPSRDNSGQLRADDPNTQTPPGLGANVFKDRGALDLADFVGPVATLDVPKDNDAEGIDTDPAVSFLQLSDGSYSEFRIQLTDAGDASDPFPGSGINDDTVVGPDIPGLRKEGAAVTVFENGRLLTEGIDYSFTYDSTKNQIRLTPLAGIWRNDRSYRIQLNNEDRFVVVAPTAATITDGDQLTITDTNGGVVSLEFEAGYEIELPEVLKLIVPPAGTGAGGINDADRFIIDDGTNSPVVFEFDLATENNTLPGSVRVPYNQNDTAAELAASIANAIQTQSAPLDVDITVQGSEVWIGAESGAAIDAFDSGLLQASRTLALQPPTAGAGPGGIQDGESFTINDGTQTVGFEFDTGGGVQTGNVPVLVAGATQAAAVSLAIQEAMLATTLNATPTLVGDRLLLGLPADGSATAGAGLLRVVGLSQTPADGTTLTFTPTDGGPDVVFELNRSEPGLNNGLATPGAIGIDFTRATTADELAQSIASAIVAENIAGVDPTVVDAIGNGVVSVVGEPGLGLTTVGSASVLVTGEPGVAGFSNLQVFGPLEMLLQPLGGISIADNSQFSLTGNDQTVIFEYTQNGFTVNPTAIPIVYSINDAVDVIVTATVNAINAQTLGITATANPDPAKPESILLGQIDSAQVDLLNSGFTTQRGTVNDGDYVVISQGATSAIYEFNLAVGGGGLTQAGAVAVTFQAGSSTDVVASALAAAIRNNKNGLRLDPVANGDSVVLNDVPGTNVDVSNAPTLLLSGVPGQATPILVNRSFTSVQIKEAIIDAINRINDNVTPGDPPFTDVRAVDRGGNTLFVENAQSIGPQVQNYFLQSIADEAGRDLKPNRNDNTTQFTILMQEIALDFGDAPDPVTGVSGRYPTLFDADGARHVIGLGPVLGSLVDGDADGQPTVLADGDDTSIDVVGSTGGSFVVTSQSGSITVSVVNGVDGDTLTIDTGIARATFEFDTDGIFDEDNFAVAVQAGETVGQALERAFLESPLRPAGLVVNGDSLQVIIDDEDGVSFPDGVPFPGVQEPVAVFNNSPGFRTPISVTVTGTGILDAWVDFNGDGDWLDPGEKIIGRGITTIDTNGDIVSPLFVDAGQPVTREFSIAVPATTAVPQGALTTYARFRLSTEGDLNPTGLALSGEVEDYLVRVLPGQPPAVPANYQVSYDVLEDTRLDTFDLDGSTPPANNDSILVGLADPDGDPVAVYSEDLGPRRVENGNGEGGDLVLQADGTFSFVPDADFAGPLTFTARVTDVRGAGREGEQLVSPNRITVTLNVNSVNDPPVPVGTPPIVFNAALNEDQQRVFTAAELTSGLFSPGPANESGQSLIINTAGANTGPGGSFVPFVTEQGGSLQILGDGGSVRYTPPLDYNGSTPDRFVYTVEDVPTGAGELPEIGVEPGTVVISIAAVNDPPITQDDVYQATEDDPNGLIIPITGIDGILDNDAPGPADEVADGQTISLIETDFTGAGKTTQRGGTVVYIPATGNTPASLRYDPAPNYSGVDEFTYRIQDDQGATATGTVRIIVGGENDPADFIGIEGVPGVNSISEDESKQTPKVLNYDLSTWFTDPEGDPLTFSVTVDDPDLIQVQQSGVNGAQLQLTLLSYKFGNTNLRVSASNPTSGQPTKTEVIDVTLINTPDLPRAIGTLNELTVQEDGDNGVDGLVVRDLSTVFEDPDQTQLVYRVVSPANFANSPLVESITFVGDEMRIQLRPNANGSTNITIGATDDVNDLSREVTDSFTLRVTPVADAPTGTADFYNVSLGGRLSVQDVAQGVLNNDSSPDGDAFTLELVSTTTKGTLTLNDDGTFVYQNESGDIGETDQFTYRLTNAAGSTAPIPVTINLGRSAYQNPIPGSSFDVTADGFVAPDDVLQIINLLNRRGTTPVSSLTEPPPPYYDVDGNGIIEPFDSLLVINELNLRNRQGNRAQGEAVNARVASTSTFAAMDTSNLPQSNQVAVSEVEPGESSLEPVGSENGGAWQAEFVAVDNRVDAAVDTLLAGSNAPTDSADQEMATDSALSALFDEISVDIPPS</sequence>
<dbReference type="OrthoDB" id="247526at2"/>
<feature type="domain" description="Peptidase C-terminal archaeal/bacterial" evidence="2">
    <location>
        <begin position="3600"/>
        <end position="3682"/>
    </location>
</feature>
<dbReference type="InterPro" id="IPR040853">
    <property type="entry name" value="RapA2_cadherin-like"/>
</dbReference>
<evidence type="ECO:0008006" key="7">
    <source>
        <dbReference type="Google" id="ProtNLM"/>
    </source>
</evidence>
<dbReference type="Pfam" id="PF04151">
    <property type="entry name" value="PPC"/>
    <property type="match status" value="2"/>
</dbReference>
<dbReference type="NCBIfam" id="NF038133">
    <property type="entry name" value="choice_anch_L"/>
    <property type="match status" value="1"/>
</dbReference>
<feature type="compositionally biased region" description="Low complexity" evidence="1">
    <location>
        <begin position="9"/>
        <end position="20"/>
    </location>
</feature>
<evidence type="ECO:0000259" key="4">
    <source>
        <dbReference type="Pfam" id="PF20009"/>
    </source>
</evidence>
<evidence type="ECO:0000313" key="6">
    <source>
        <dbReference type="Proteomes" id="UP000325286"/>
    </source>
</evidence>
<dbReference type="Proteomes" id="UP000325286">
    <property type="component" value="Chromosome"/>
</dbReference>
<dbReference type="InterPro" id="IPR007280">
    <property type="entry name" value="Peptidase_C_arc/bac"/>
</dbReference>
<feature type="domain" description="Peptidase C-terminal archaeal/bacterial" evidence="2">
    <location>
        <begin position="2068"/>
        <end position="2116"/>
    </location>
</feature>
<feature type="domain" description="RapA2 cadherin-like" evidence="3">
    <location>
        <begin position="5800"/>
        <end position="5870"/>
    </location>
</feature>
<feature type="compositionally biased region" description="Polar residues" evidence="1">
    <location>
        <begin position="2489"/>
        <end position="2498"/>
    </location>
</feature>
<dbReference type="Pfam" id="PF17963">
    <property type="entry name" value="Big_9"/>
    <property type="match status" value="2"/>
</dbReference>
<dbReference type="RefSeq" id="WP_084427643.1">
    <property type="nucleotide sequence ID" value="NZ_CP042914.1"/>
</dbReference>
<protein>
    <recommendedName>
        <fullName evidence="7">Dockerin type I repeat protein</fullName>
    </recommendedName>
</protein>
<dbReference type="Gene3D" id="3.40.390.10">
    <property type="entry name" value="Collagenase (Catalytic Domain)"/>
    <property type="match status" value="1"/>
</dbReference>
<feature type="domain" description="GEVED" evidence="4">
    <location>
        <begin position="5115"/>
        <end position="5209"/>
    </location>
</feature>
<dbReference type="Pfam" id="PF00404">
    <property type="entry name" value="Dockerin_1"/>
    <property type="match status" value="1"/>
</dbReference>
<dbReference type="EMBL" id="CP042914">
    <property type="protein sequence ID" value="QEG38916.1"/>
    <property type="molecule type" value="Genomic_DNA"/>
</dbReference>
<dbReference type="GO" id="GO:0008237">
    <property type="term" value="F:metallopeptidase activity"/>
    <property type="evidence" value="ECO:0007669"/>
    <property type="project" value="InterPro"/>
</dbReference>
<evidence type="ECO:0000256" key="1">
    <source>
        <dbReference type="SAM" id="MobiDB-lite"/>
    </source>
</evidence>
<feature type="region of interest" description="Disordered" evidence="1">
    <location>
        <begin position="1"/>
        <end position="29"/>
    </location>
</feature>
<dbReference type="InterPro" id="IPR006626">
    <property type="entry name" value="PbH1"/>
</dbReference>
<feature type="region of interest" description="Disordered" evidence="1">
    <location>
        <begin position="2473"/>
        <end position="2499"/>
    </location>
</feature>
<dbReference type="Pfam" id="PF17803">
    <property type="entry name" value="Cadherin_4"/>
    <property type="match status" value="1"/>
</dbReference>
<dbReference type="InterPro" id="IPR024079">
    <property type="entry name" value="MetalloPept_cat_dom_sf"/>
</dbReference>
<dbReference type="SMART" id="SM00710">
    <property type="entry name" value="PbH1"/>
    <property type="match status" value="6"/>
</dbReference>
<proteinExistence type="predicted"/>
<accession>A0A5B9QPG3</accession>
<feature type="region of interest" description="Disordered" evidence="1">
    <location>
        <begin position="1972"/>
        <end position="1994"/>
    </location>
</feature>
<dbReference type="GO" id="GO:0000272">
    <property type="term" value="P:polysaccharide catabolic process"/>
    <property type="evidence" value="ECO:0007669"/>
    <property type="project" value="InterPro"/>
</dbReference>